<evidence type="ECO:0000259" key="3">
    <source>
        <dbReference type="Pfam" id="PF21388"/>
    </source>
</evidence>
<evidence type="ECO:0000256" key="1">
    <source>
        <dbReference type="ARBA" id="ARBA00038142"/>
    </source>
</evidence>
<keyword evidence="5" id="KW-1185">Reference proteome</keyword>
<comment type="caution">
    <text evidence="4">The sequence shown here is derived from an EMBL/GenBank/DDBJ whole genome shotgun (WGS) entry which is preliminary data.</text>
</comment>
<name>A0A9Q1DJ76_CONCO</name>
<reference evidence="4" key="1">
    <citation type="journal article" date="2023" name="Science">
        <title>Genome structures resolve the early diversification of teleost fishes.</title>
        <authorList>
            <person name="Parey E."/>
            <person name="Louis A."/>
            <person name="Montfort J."/>
            <person name="Bouchez O."/>
            <person name="Roques C."/>
            <person name="Iampietro C."/>
            <person name="Lluch J."/>
            <person name="Castinel A."/>
            <person name="Donnadieu C."/>
            <person name="Desvignes T."/>
            <person name="Floi Bucao C."/>
            <person name="Jouanno E."/>
            <person name="Wen M."/>
            <person name="Mejri S."/>
            <person name="Dirks R."/>
            <person name="Jansen H."/>
            <person name="Henkel C."/>
            <person name="Chen W.J."/>
            <person name="Zahm M."/>
            <person name="Cabau C."/>
            <person name="Klopp C."/>
            <person name="Thompson A.W."/>
            <person name="Robinson-Rechavi M."/>
            <person name="Braasch I."/>
            <person name="Lecointre G."/>
            <person name="Bobe J."/>
            <person name="Postlethwait J.H."/>
            <person name="Berthelot C."/>
            <person name="Roest Crollius H."/>
            <person name="Guiguen Y."/>
        </authorList>
    </citation>
    <scope>NUCLEOTIDE SEQUENCE</scope>
    <source>
        <strain evidence="4">Concon-B</strain>
    </source>
</reference>
<evidence type="ECO:0000313" key="4">
    <source>
        <dbReference type="EMBL" id="KAJ8271959.1"/>
    </source>
</evidence>
<feature type="region of interest" description="Disordered" evidence="2">
    <location>
        <begin position="246"/>
        <end position="318"/>
    </location>
</feature>
<feature type="domain" description="Spermatogenesis-associated protein 2 PUB-like" evidence="3">
    <location>
        <begin position="92"/>
        <end position="206"/>
    </location>
</feature>
<protein>
    <recommendedName>
        <fullName evidence="3">Spermatogenesis-associated protein 2 PUB-like domain-containing protein</fullName>
    </recommendedName>
</protein>
<dbReference type="GO" id="GO:0005737">
    <property type="term" value="C:cytoplasm"/>
    <property type="evidence" value="ECO:0007669"/>
    <property type="project" value="TreeGrafter"/>
</dbReference>
<gene>
    <name evidence="4" type="ORF">COCON_G00108180</name>
</gene>
<comment type="similarity">
    <text evidence="1">Belongs to the SPATA2 family.</text>
</comment>
<dbReference type="EMBL" id="JAFJMO010000007">
    <property type="protein sequence ID" value="KAJ8271959.1"/>
    <property type="molecule type" value="Genomic_DNA"/>
</dbReference>
<feature type="compositionally biased region" description="Polar residues" evidence="2">
    <location>
        <begin position="283"/>
        <end position="298"/>
    </location>
</feature>
<evidence type="ECO:0000256" key="2">
    <source>
        <dbReference type="SAM" id="MobiDB-lite"/>
    </source>
</evidence>
<dbReference type="PANTHER" id="PTHR15326:SF7">
    <property type="entry name" value="SPERMATOGENESIS-ASSOCIATED PROTEIN 2-LIKE PROTEIN"/>
    <property type="match status" value="1"/>
</dbReference>
<dbReference type="PANTHER" id="PTHR15326">
    <property type="entry name" value="SPERMATOGENESIS-ASSOCIATED PROTEIN 2/TAMOZHENNIC"/>
    <property type="match status" value="1"/>
</dbReference>
<dbReference type="Proteomes" id="UP001152803">
    <property type="component" value="Unassembled WGS sequence"/>
</dbReference>
<proteinExistence type="inferred from homology"/>
<organism evidence="4 5">
    <name type="scientific">Conger conger</name>
    <name type="common">Conger eel</name>
    <name type="synonym">Muraena conger</name>
    <dbReference type="NCBI Taxonomy" id="82655"/>
    <lineage>
        <taxon>Eukaryota</taxon>
        <taxon>Metazoa</taxon>
        <taxon>Chordata</taxon>
        <taxon>Craniata</taxon>
        <taxon>Vertebrata</taxon>
        <taxon>Euteleostomi</taxon>
        <taxon>Actinopterygii</taxon>
        <taxon>Neopterygii</taxon>
        <taxon>Teleostei</taxon>
        <taxon>Anguilliformes</taxon>
        <taxon>Congridae</taxon>
        <taxon>Conger</taxon>
    </lineage>
</organism>
<dbReference type="OrthoDB" id="9837000at2759"/>
<dbReference type="Gene3D" id="1.20.58.2190">
    <property type="match status" value="1"/>
</dbReference>
<dbReference type="InterPro" id="IPR048839">
    <property type="entry name" value="SPATA2_PUB-like"/>
</dbReference>
<dbReference type="AlphaFoldDB" id="A0A9Q1DJ76"/>
<accession>A0A9Q1DJ76</accession>
<feature type="region of interest" description="Disordered" evidence="2">
    <location>
        <begin position="367"/>
        <end position="393"/>
    </location>
</feature>
<evidence type="ECO:0000313" key="5">
    <source>
        <dbReference type="Proteomes" id="UP001152803"/>
    </source>
</evidence>
<sequence length="409" mass="43729">MDKNGMRGFGGICEQYRVSLEQRIAQGHIDLVCGDEELCRWVEGMLKEGDSREVLTVPGLDTQATMEDSLQAPPVWGCAVGGIPEPAAIPGLAAISKAFEFLERAALNLYMCPWRKEYRVMKLFSGMFTHLVRPALSAQQVAQLFGLLGYQSNGTELVLRDALPSAAGLLGLACAFFVARCESRLLSTASGGRPGAELTLVQERRKGLSLQVALESLQGKMDASAWGHMEDVDLYSEDACGEKVASAGEKLSTAPVSRESVCPPPAGGSSGVPTPTPTPTPSQSLHITLSQPGTTKSFGQVGKGAVSSTAENKGMGTAQGQNQTCTCDQYPESLLFDSCQQCNETHSFHCATLDICKKNKHIIKPADQDRSKKTKHNPRLLGDAALPGRTEGGASTALSKELKWMLVKV</sequence>
<dbReference type="Pfam" id="PF21388">
    <property type="entry name" value="SPATA2_PUB-like"/>
    <property type="match status" value="1"/>
</dbReference>